<keyword evidence="2" id="KW-0233">DNA recombination</keyword>
<dbReference type="Gene3D" id="1.10.443.10">
    <property type="entry name" value="Intergrase catalytic core"/>
    <property type="match status" value="1"/>
</dbReference>
<dbReference type="GO" id="GO:0006310">
    <property type="term" value="P:DNA recombination"/>
    <property type="evidence" value="ECO:0007669"/>
    <property type="project" value="UniProtKB-KW"/>
</dbReference>
<reference evidence="3" key="1">
    <citation type="book" date="2014" name="THE 24TH EUROPEAN CONGRESS OF CLINICAL MICROBIOLOGY AND INFECTIOUS DISEASES" publisher="ECCMID 2014" city="Barcelona, Spain">
        <title>Identification of resistance genes in three multidrug-resistant Bacteroides fragilis isolates by whole genome sequencing.</title>
        <editorList>
            <person name="Unknown"/>
            <person name="A."/>
        </editorList>
        <authorList>
            <person name="Sydenham T.V."/>
            <person name="Hasman H."/>
            <person name="Wang M."/>
            <person name="Soki J."/>
            <person name="Nagy E."/>
            <person name="Justesen U.S."/>
        </authorList>
    </citation>
    <scope>NUCLEOTIDE SEQUENCE</scope>
    <source>
        <strain evidence="3">DCMOUH0018B</strain>
    </source>
</reference>
<dbReference type="InterPro" id="IPR013762">
    <property type="entry name" value="Integrase-like_cat_sf"/>
</dbReference>
<organism evidence="3">
    <name type="scientific">Bacteroides fragilis</name>
    <dbReference type="NCBI Taxonomy" id="817"/>
    <lineage>
        <taxon>Bacteria</taxon>
        <taxon>Pseudomonadati</taxon>
        <taxon>Bacteroidota</taxon>
        <taxon>Bacteroidia</taxon>
        <taxon>Bacteroidales</taxon>
        <taxon>Bacteroidaceae</taxon>
        <taxon>Bacteroides</taxon>
    </lineage>
</organism>
<dbReference type="RefSeq" id="WP_044299446.1">
    <property type="nucleotide sequence ID" value="NZ_CP036542.1"/>
</dbReference>
<protein>
    <submittedName>
        <fullName evidence="3">Integrase</fullName>
    </submittedName>
</protein>
<reference evidence="3" key="2">
    <citation type="submission" date="2014-07" db="EMBL/GenBank/DDBJ databases">
        <title>Genetics and epidemiology of antimicrobial resistance in B. fragilis group.</title>
        <authorList>
            <person name="Sydenham T.V."/>
            <person name="Hasman H."/>
            <person name="Kemp M."/>
            <person name="Justesen U.S."/>
        </authorList>
    </citation>
    <scope>NUCLEOTIDE SEQUENCE [LARGE SCALE GENOMIC DNA]</scope>
    <source>
        <strain evidence="3">DCMOUH0018B</strain>
    </source>
</reference>
<evidence type="ECO:0000313" key="3">
    <source>
        <dbReference type="EMBL" id="KFX76427.1"/>
    </source>
</evidence>
<proteinExistence type="predicted"/>
<dbReference type="SUPFAM" id="SSF56349">
    <property type="entry name" value="DNA breaking-rejoining enzymes"/>
    <property type="match status" value="1"/>
</dbReference>
<accession>A0A0I9SDL3</accession>
<keyword evidence="1" id="KW-0238">DNA-binding</keyword>
<dbReference type="EMBL" id="JMZZ02000034">
    <property type="protein sequence ID" value="KFX76427.1"/>
    <property type="molecule type" value="Genomic_DNA"/>
</dbReference>
<evidence type="ECO:0000256" key="1">
    <source>
        <dbReference type="ARBA" id="ARBA00023125"/>
    </source>
</evidence>
<dbReference type="AlphaFoldDB" id="A0A0I9SDL3"/>
<name>A0A0I9SDL3_BACFG</name>
<evidence type="ECO:0000256" key="2">
    <source>
        <dbReference type="ARBA" id="ARBA00023172"/>
    </source>
</evidence>
<dbReference type="GO" id="GO:0003677">
    <property type="term" value="F:DNA binding"/>
    <property type="evidence" value="ECO:0007669"/>
    <property type="project" value="UniProtKB-KW"/>
</dbReference>
<comment type="caution">
    <text evidence="3">The sequence shown here is derived from an EMBL/GenBank/DDBJ whole genome shotgun (WGS) entry which is preliminary data.</text>
</comment>
<dbReference type="PATRIC" id="fig|817.53.peg.257"/>
<dbReference type="InterPro" id="IPR010998">
    <property type="entry name" value="Integrase_recombinase_N"/>
</dbReference>
<dbReference type="InterPro" id="IPR011010">
    <property type="entry name" value="DNA_brk_join_enz"/>
</dbReference>
<gene>
    <name evidence="3" type="ORF">EE52_0201215</name>
</gene>
<sequence length="463" mass="54007">MTTVKAFIRTGKKDKEVNIRFRLSDGRNVQLFHKSEIMVLPNLWDVKNEQYKAKSVIKLEERTQFNASINERKNLVLSIYGGNQELTSEKLEELIDKHLHPEKYNITNKKESLCEMFQRYVDGWLDTGVIGAGRKKHYDVVIRELTRFFIINGIDGCPVEDFNKDTILKFREFLRTEYKLVDKYPGLYVDMNSRNRPSKERSQNTIAEKLLLLQAFMVELERNDIIPVSPFRKIGKEKEAIMKQQYDEPIFLTKAEFNMLLVKECPESLQRVKDIFIVQCCFGCRIGDFRRFTFDNIGIEEGIPYIHYLPQKTHKDGLIRTEIKTPIIRIAYDIIMRHKGELPNNALLPYYPDGNGETGYNYQIKKLLEHCEISRKVAVFSSILRTNEYKSVYEVASSKLARKTHVDLMNKVQVNKYAAGLHAKNSGAVDRYTNMGVKERFVLMCAAFGCEEYRVDSELDIER</sequence>
<dbReference type="Gene3D" id="1.10.150.130">
    <property type="match status" value="1"/>
</dbReference>
<dbReference type="GO" id="GO:0015074">
    <property type="term" value="P:DNA integration"/>
    <property type="evidence" value="ECO:0007669"/>
    <property type="project" value="InterPro"/>
</dbReference>